<sequence length="151" mass="17355">MPVSSMKNCLFFVSFMENLDMERASILSELELSFYPVRTRVDPLKIVFGWDLSLRAAARRCTPPVSRWLRETDRLESFLIKKEKDLSGKKLGSLKDSRSNFRDDLVQFYPNPNLIPLGSGQLASFKGLSRWNNMVTHAINKTTNGHELMEL</sequence>
<protein>
    <submittedName>
        <fullName evidence="1">Uncharacterized protein</fullName>
    </submittedName>
</protein>
<dbReference type="AlphaFoldDB" id="A0A9D3W6F3"/>
<gene>
    <name evidence="1" type="ORF">J1N35_007412</name>
</gene>
<evidence type="ECO:0000313" key="1">
    <source>
        <dbReference type="EMBL" id="KAH1114034.1"/>
    </source>
</evidence>
<dbReference type="Proteomes" id="UP000828251">
    <property type="component" value="Unassembled WGS sequence"/>
</dbReference>
<name>A0A9D3W6F3_9ROSI</name>
<organism evidence="1 2">
    <name type="scientific">Gossypium stocksii</name>
    <dbReference type="NCBI Taxonomy" id="47602"/>
    <lineage>
        <taxon>Eukaryota</taxon>
        <taxon>Viridiplantae</taxon>
        <taxon>Streptophyta</taxon>
        <taxon>Embryophyta</taxon>
        <taxon>Tracheophyta</taxon>
        <taxon>Spermatophyta</taxon>
        <taxon>Magnoliopsida</taxon>
        <taxon>eudicotyledons</taxon>
        <taxon>Gunneridae</taxon>
        <taxon>Pentapetalae</taxon>
        <taxon>rosids</taxon>
        <taxon>malvids</taxon>
        <taxon>Malvales</taxon>
        <taxon>Malvaceae</taxon>
        <taxon>Malvoideae</taxon>
        <taxon>Gossypium</taxon>
    </lineage>
</organism>
<keyword evidence="2" id="KW-1185">Reference proteome</keyword>
<evidence type="ECO:0000313" key="2">
    <source>
        <dbReference type="Proteomes" id="UP000828251"/>
    </source>
</evidence>
<dbReference type="EMBL" id="JAIQCV010000003">
    <property type="protein sequence ID" value="KAH1114034.1"/>
    <property type="molecule type" value="Genomic_DNA"/>
</dbReference>
<accession>A0A9D3W6F3</accession>
<proteinExistence type="predicted"/>
<reference evidence="1 2" key="1">
    <citation type="journal article" date="2021" name="Plant Biotechnol. J.">
        <title>Multi-omics assisted identification of the key and species-specific regulatory components of drought-tolerant mechanisms in Gossypium stocksii.</title>
        <authorList>
            <person name="Yu D."/>
            <person name="Ke L."/>
            <person name="Zhang D."/>
            <person name="Wu Y."/>
            <person name="Sun Y."/>
            <person name="Mei J."/>
            <person name="Sun J."/>
            <person name="Sun Y."/>
        </authorList>
    </citation>
    <scope>NUCLEOTIDE SEQUENCE [LARGE SCALE GENOMIC DNA]</scope>
    <source>
        <strain evidence="2">cv. E1</strain>
        <tissue evidence="1">Leaf</tissue>
    </source>
</reference>
<comment type="caution">
    <text evidence="1">The sequence shown here is derived from an EMBL/GenBank/DDBJ whole genome shotgun (WGS) entry which is preliminary data.</text>
</comment>